<keyword evidence="2" id="KW-1185">Reference proteome</keyword>
<evidence type="ECO:0000313" key="1">
    <source>
        <dbReference type="EMBL" id="KAF3705785.1"/>
    </source>
</evidence>
<organism evidence="1 2">
    <name type="scientific">Channa argus</name>
    <name type="common">Northern snakehead</name>
    <name type="synonym">Ophicephalus argus</name>
    <dbReference type="NCBI Taxonomy" id="215402"/>
    <lineage>
        <taxon>Eukaryota</taxon>
        <taxon>Metazoa</taxon>
        <taxon>Chordata</taxon>
        <taxon>Craniata</taxon>
        <taxon>Vertebrata</taxon>
        <taxon>Euteleostomi</taxon>
        <taxon>Actinopterygii</taxon>
        <taxon>Neopterygii</taxon>
        <taxon>Teleostei</taxon>
        <taxon>Neoteleostei</taxon>
        <taxon>Acanthomorphata</taxon>
        <taxon>Anabantaria</taxon>
        <taxon>Anabantiformes</taxon>
        <taxon>Channoidei</taxon>
        <taxon>Channidae</taxon>
        <taxon>Channa</taxon>
    </lineage>
</organism>
<dbReference type="Proteomes" id="UP000503349">
    <property type="component" value="Chromosome 22"/>
</dbReference>
<reference evidence="1 2" key="1">
    <citation type="submission" date="2019-02" db="EMBL/GenBank/DDBJ databases">
        <title>Opniocepnalus argus genome.</title>
        <authorList>
            <person name="Zhou C."/>
            <person name="Xiao S."/>
        </authorList>
    </citation>
    <scope>NUCLEOTIDE SEQUENCE [LARGE SCALE GENOMIC DNA]</scope>
    <source>
        <strain evidence="1">OARG1902GOOAL</strain>
        <tissue evidence="1">Muscle</tissue>
    </source>
</reference>
<sequence length="53" mass="6403">MNSNVCRRWVYSNCIWLGRTLKQKHTSTQTVKYLWSNQKFSHFTLTLQQPQSQ</sequence>
<accession>A0A6G1QTA9</accession>
<gene>
    <name evidence="1" type="ORF">EXN66_Car021476</name>
</gene>
<reference evidence="2" key="2">
    <citation type="submission" date="2019-02" db="EMBL/GenBank/DDBJ databases">
        <title>Opniocepnalus argus Var Kimnra genome.</title>
        <authorList>
            <person name="Zhou C."/>
            <person name="Xiao S."/>
        </authorList>
    </citation>
    <scope>NUCLEOTIDE SEQUENCE [LARGE SCALE GENOMIC DNA]</scope>
</reference>
<dbReference type="AlphaFoldDB" id="A0A6G1QTA9"/>
<evidence type="ECO:0000313" key="2">
    <source>
        <dbReference type="Proteomes" id="UP000503349"/>
    </source>
</evidence>
<dbReference type="EMBL" id="CM015733">
    <property type="protein sequence ID" value="KAF3705785.1"/>
    <property type="molecule type" value="Genomic_DNA"/>
</dbReference>
<proteinExistence type="predicted"/>
<name>A0A6G1QTA9_CHAAH</name>
<protein>
    <submittedName>
        <fullName evidence="1">Uncharacterized protein</fullName>
    </submittedName>
</protein>